<dbReference type="InterPro" id="IPR013187">
    <property type="entry name" value="F-box-assoc_dom_typ3"/>
</dbReference>
<feature type="domain" description="F-box" evidence="1">
    <location>
        <begin position="20"/>
        <end position="66"/>
    </location>
</feature>
<dbReference type="EMBL" id="GBRH01252644">
    <property type="protein sequence ID" value="JAD45251.1"/>
    <property type="molecule type" value="Transcribed_RNA"/>
</dbReference>
<dbReference type="Pfam" id="PF12937">
    <property type="entry name" value="F-box-like"/>
    <property type="match status" value="1"/>
</dbReference>
<dbReference type="SMART" id="SM00256">
    <property type="entry name" value="FBOX"/>
    <property type="match status" value="1"/>
</dbReference>
<dbReference type="Pfam" id="PF08268">
    <property type="entry name" value="FBA_3"/>
    <property type="match status" value="1"/>
</dbReference>
<dbReference type="InterPro" id="IPR001810">
    <property type="entry name" value="F-box_dom"/>
</dbReference>
<dbReference type="NCBIfam" id="TIGR01640">
    <property type="entry name" value="F_box_assoc_1"/>
    <property type="match status" value="1"/>
</dbReference>
<dbReference type="InterPro" id="IPR036047">
    <property type="entry name" value="F-box-like_dom_sf"/>
</dbReference>
<dbReference type="PANTHER" id="PTHR31111">
    <property type="entry name" value="BNAA05G37150D PROTEIN-RELATED"/>
    <property type="match status" value="1"/>
</dbReference>
<reference evidence="2" key="1">
    <citation type="submission" date="2014-09" db="EMBL/GenBank/DDBJ databases">
        <authorList>
            <person name="Magalhaes I.L.F."/>
            <person name="Oliveira U."/>
            <person name="Santos F.R."/>
            <person name="Vidigal T.H.D.A."/>
            <person name="Brescovit A.D."/>
            <person name="Santos A.J."/>
        </authorList>
    </citation>
    <scope>NUCLEOTIDE SEQUENCE</scope>
    <source>
        <tissue evidence="2">Shoot tissue taken approximately 20 cm above the soil surface</tissue>
    </source>
</reference>
<dbReference type="SUPFAM" id="SSF81383">
    <property type="entry name" value="F-box domain"/>
    <property type="match status" value="1"/>
</dbReference>
<sequence length="402" mass="44999">MASLRPCFPPANRARRAPAASNAGVLPIDVLFDVLLRLPPRELCRLRAVCRSWRSLTSDPLFIGEHAARHPGPLLLANFRGDQAHIDVVDLSGNVIKRIRGADGHQLLCTRLDMACVATAMSSCRVLNPATGAAYILPGIPIGERMNREDRTWPYSSFAFGHIAATGQYKVLRMFEWREFRGGFVEQQLFDVFTISGDAHHVQWREMECFGPFVETSSAVVVDGVVYFLMDFIYQSMLIAGVNPGIRPDCIFSIDLEREEWRGQLQGPVSVNLEMDNLDDFDEYCAIWSQLTLADLKGSLVLVNYCSLQSTMDLWLLTDFENGLWLKEYGIQTESIVPRDERRIKALLVLDGGRLVIHLAWTGLLLIYDPRMNSLAEVGMRPLDAVGMYTGSLLSLQGGDMV</sequence>
<dbReference type="PROSITE" id="PS50181">
    <property type="entry name" value="FBOX"/>
    <property type="match status" value="1"/>
</dbReference>
<evidence type="ECO:0000313" key="2">
    <source>
        <dbReference type="EMBL" id="JAD45251.1"/>
    </source>
</evidence>
<dbReference type="CDD" id="cd22157">
    <property type="entry name" value="F-box_AtFBW1-like"/>
    <property type="match status" value="1"/>
</dbReference>
<organism evidence="2">
    <name type="scientific">Arundo donax</name>
    <name type="common">Giant reed</name>
    <name type="synonym">Donax arundinaceus</name>
    <dbReference type="NCBI Taxonomy" id="35708"/>
    <lineage>
        <taxon>Eukaryota</taxon>
        <taxon>Viridiplantae</taxon>
        <taxon>Streptophyta</taxon>
        <taxon>Embryophyta</taxon>
        <taxon>Tracheophyta</taxon>
        <taxon>Spermatophyta</taxon>
        <taxon>Magnoliopsida</taxon>
        <taxon>Liliopsida</taxon>
        <taxon>Poales</taxon>
        <taxon>Poaceae</taxon>
        <taxon>PACMAD clade</taxon>
        <taxon>Arundinoideae</taxon>
        <taxon>Arundineae</taxon>
        <taxon>Arundo</taxon>
    </lineage>
</organism>
<reference evidence="2" key="2">
    <citation type="journal article" date="2015" name="Data Brief">
        <title>Shoot transcriptome of the giant reed, Arundo donax.</title>
        <authorList>
            <person name="Barrero R.A."/>
            <person name="Guerrero F.D."/>
            <person name="Moolhuijzen P."/>
            <person name="Goolsby J.A."/>
            <person name="Tidwell J."/>
            <person name="Bellgard S.E."/>
            <person name="Bellgard M.I."/>
        </authorList>
    </citation>
    <scope>NUCLEOTIDE SEQUENCE</scope>
    <source>
        <tissue evidence="2">Shoot tissue taken approximately 20 cm above the soil surface</tissue>
    </source>
</reference>
<proteinExistence type="predicted"/>
<dbReference type="PANTHER" id="PTHR31111:SF133">
    <property type="entry name" value="OS07G0196600 PROTEIN"/>
    <property type="match status" value="1"/>
</dbReference>
<name>A0A0A9A2C6_ARUDO</name>
<dbReference type="Gene3D" id="1.20.1280.50">
    <property type="match status" value="1"/>
</dbReference>
<accession>A0A0A9A2C6</accession>
<protein>
    <recommendedName>
        <fullName evidence="1">F-box domain-containing protein</fullName>
    </recommendedName>
</protein>
<evidence type="ECO:0000259" key="1">
    <source>
        <dbReference type="PROSITE" id="PS50181"/>
    </source>
</evidence>
<dbReference type="AlphaFoldDB" id="A0A0A9A2C6"/>
<dbReference type="InterPro" id="IPR017451">
    <property type="entry name" value="F-box-assoc_interact_dom"/>
</dbReference>